<accession>A0A1E1VZR6</accession>
<evidence type="ECO:0000313" key="1">
    <source>
        <dbReference type="EMBL" id="JAT80182.1"/>
    </source>
</evidence>
<feature type="non-terminal residue" evidence="1">
    <location>
        <position position="1"/>
    </location>
</feature>
<protein>
    <submittedName>
        <fullName evidence="1">Uncharacterized protein</fullName>
    </submittedName>
</protein>
<name>A0A1E1VZR6_PECGO</name>
<organism evidence="1">
    <name type="scientific">Pectinophora gossypiella</name>
    <name type="common">Cotton pink bollworm</name>
    <name type="synonym">Depressaria gossypiella</name>
    <dbReference type="NCBI Taxonomy" id="13191"/>
    <lineage>
        <taxon>Eukaryota</taxon>
        <taxon>Metazoa</taxon>
        <taxon>Ecdysozoa</taxon>
        <taxon>Arthropoda</taxon>
        <taxon>Hexapoda</taxon>
        <taxon>Insecta</taxon>
        <taxon>Pterygota</taxon>
        <taxon>Neoptera</taxon>
        <taxon>Endopterygota</taxon>
        <taxon>Lepidoptera</taxon>
        <taxon>Glossata</taxon>
        <taxon>Ditrysia</taxon>
        <taxon>Gelechioidea</taxon>
        <taxon>Gelechiidae</taxon>
        <taxon>Apatetrinae</taxon>
        <taxon>Pectinophora</taxon>
    </lineage>
</organism>
<proteinExistence type="predicted"/>
<sequence>PIILNYHNHSPPIKGPPPLLKYRIKKADWDKYSDLVRVKVHSLPSVSSSNFLTCYDDFTQCLISSADESIPIKNSARGKISSPPWWDSECSSSVRRRNEAEKTFAADLTSLDSYLVFQRETARCKRLLSKKKTKGWRDFCESLAPRSPASMVWRRIKSFRGYLSDDYNVPSNDTSSWLPDFTNKLAPPYVPTQDCLSLLDNVTPS</sequence>
<dbReference type="AlphaFoldDB" id="A0A1E1VZR6"/>
<reference evidence="1" key="1">
    <citation type="submission" date="2015-09" db="EMBL/GenBank/DDBJ databases">
        <title>De novo assembly of Pectinophora gossypiella (Pink Bollworm) gut transcriptome.</title>
        <authorList>
            <person name="Tassone E.E."/>
        </authorList>
    </citation>
    <scope>NUCLEOTIDE SEQUENCE</scope>
</reference>
<feature type="non-terminal residue" evidence="1">
    <location>
        <position position="205"/>
    </location>
</feature>
<gene>
    <name evidence="1" type="ORF">g.9058</name>
</gene>
<dbReference type="OrthoDB" id="8058536at2759"/>
<dbReference type="EMBL" id="GDQN01010872">
    <property type="protein sequence ID" value="JAT80182.1"/>
    <property type="molecule type" value="Transcribed_RNA"/>
</dbReference>